<keyword evidence="11" id="KW-0472">Membrane</keyword>
<dbReference type="GO" id="GO:0006627">
    <property type="term" value="P:protein processing involved in protein targeting to mitochondrion"/>
    <property type="evidence" value="ECO:0007669"/>
    <property type="project" value="InterPro"/>
</dbReference>
<name>A0A4U5M781_STECR</name>
<dbReference type="PANTHER" id="PTHR46041:SF2">
    <property type="entry name" value="MITOCHONDRIAL INNER MEMBRANE PROTEASE SUBUNIT 2"/>
    <property type="match status" value="1"/>
</dbReference>
<reference evidence="14 15" key="1">
    <citation type="journal article" date="2015" name="Genome Biol.">
        <title>Comparative genomics of Steinernema reveals deeply conserved gene regulatory networks.</title>
        <authorList>
            <person name="Dillman A.R."/>
            <person name="Macchietto M."/>
            <person name="Porter C.F."/>
            <person name="Rogers A."/>
            <person name="Williams B."/>
            <person name="Antoshechkin I."/>
            <person name="Lee M.M."/>
            <person name="Goodwin Z."/>
            <person name="Lu X."/>
            <person name="Lewis E.E."/>
            <person name="Goodrich-Blair H."/>
            <person name="Stock S.P."/>
            <person name="Adams B.J."/>
            <person name="Sternberg P.W."/>
            <person name="Mortazavi A."/>
        </authorList>
    </citation>
    <scope>NUCLEOTIDE SEQUENCE [LARGE SCALE GENOMIC DNA]</scope>
    <source>
        <strain evidence="14 15">ALL</strain>
    </source>
</reference>
<evidence type="ECO:0000256" key="8">
    <source>
        <dbReference type="ARBA" id="ARBA00022801"/>
    </source>
</evidence>
<dbReference type="InterPro" id="IPR019758">
    <property type="entry name" value="Pept_S26A_signal_pept_1_CS"/>
</dbReference>
<reference evidence="14 15" key="2">
    <citation type="journal article" date="2019" name="G3 (Bethesda)">
        <title>Hybrid Assembly of the Genome of the Entomopathogenic Nematode Steinernema carpocapsae Identifies the X-Chromosome.</title>
        <authorList>
            <person name="Serra L."/>
            <person name="Macchietto M."/>
            <person name="Macias-Munoz A."/>
            <person name="McGill C.J."/>
            <person name="Rodriguez I.M."/>
            <person name="Rodriguez B."/>
            <person name="Murad R."/>
            <person name="Mortazavi A."/>
        </authorList>
    </citation>
    <scope>NUCLEOTIDE SEQUENCE [LARGE SCALE GENOMIC DNA]</scope>
    <source>
        <strain evidence="14 15">ALL</strain>
    </source>
</reference>
<dbReference type="EMBL" id="AZBU02000009">
    <property type="protein sequence ID" value="TKR64759.1"/>
    <property type="molecule type" value="Genomic_DNA"/>
</dbReference>
<keyword evidence="9" id="KW-1133">Transmembrane helix</keyword>
<dbReference type="PRINTS" id="PR00727">
    <property type="entry name" value="LEADERPTASE"/>
</dbReference>
<feature type="domain" description="Peptidase S26" evidence="13">
    <location>
        <begin position="98"/>
        <end position="133"/>
    </location>
</feature>
<sequence length="558" mass="63424">MMTSPLLYRSDLPRTEDIDYYRFRSSRGLSMFPTFPSHDVSEYLPFKPENLRRGAIIFFEDTSYTGLNRRQKKEEKNSFSAKRVVGLPGDSIYNDKTKKTDFVPERCVYVMGDNRAESDDSRDFGPVEISKILMEHVRQIYPTVKRAEALVDTVNDNKSWNIQDYAKPYPAAELNATDRKELFWLPLSFGSGLLPTIPKEKTSFLCRRAEPTALKIGDVVTYTRMNQSKETILEMSRIAGLFGDFVVNDRKKRVEKVPRNCVFLVGDDKDAHDSRDFGPLSLNCVEHVAETCYVTQEDGLSWRAMDLKALENGKSVNFLCQQFLEAHKALENLALSKNHSATVTHFNPKAIKRGQLVIYSYGYRDENNNNSKVLAMARIVGLSKELILNDLSNKLEQVPKNAYFLAADNRNKAPDSRHFGAIATTQILFQVATDLEPSYMFYKVLLSKKMGYILPENVTLSSGAVISISKAQNLKRGSLVSYLIDLTDNLENEITLMTTSRVIGLPKESIFNEATNQIELVPRNTYFMRGEDDESEDSRHFGPVKKSSLIYKVVEADM</sequence>
<dbReference type="InterPro" id="IPR000223">
    <property type="entry name" value="Pept_S26A_signal_pept_1"/>
</dbReference>
<dbReference type="PANTHER" id="PTHR46041">
    <property type="entry name" value="MITOCHONDRIAL INNER MEMBRANE PROTEASE SUBUNIT 2"/>
    <property type="match status" value="1"/>
</dbReference>
<evidence type="ECO:0000256" key="6">
    <source>
        <dbReference type="ARBA" id="ARBA00022692"/>
    </source>
</evidence>
<comment type="subcellular location">
    <subcellularLocation>
        <location evidence="1">Mitochondrion inner membrane</location>
        <topology evidence="1">Single-pass membrane protein</topology>
    </subcellularLocation>
</comment>
<evidence type="ECO:0000256" key="7">
    <source>
        <dbReference type="ARBA" id="ARBA00022792"/>
    </source>
</evidence>
<dbReference type="Proteomes" id="UP000298663">
    <property type="component" value="Unassembled WGS sequence"/>
</dbReference>
<evidence type="ECO:0000313" key="14">
    <source>
        <dbReference type="EMBL" id="TKR64759.1"/>
    </source>
</evidence>
<feature type="domain" description="Peptidase S26" evidence="13">
    <location>
        <begin position="392"/>
        <end position="428"/>
    </location>
</feature>
<evidence type="ECO:0000256" key="3">
    <source>
        <dbReference type="ARBA" id="ARBA00011805"/>
    </source>
</evidence>
<feature type="domain" description="Peptidase S26" evidence="13">
    <location>
        <begin position="513"/>
        <end position="553"/>
    </location>
</feature>
<keyword evidence="15" id="KW-1185">Reference proteome</keyword>
<dbReference type="SUPFAM" id="SSF51306">
    <property type="entry name" value="LexA/Signal peptidase"/>
    <property type="match status" value="4"/>
</dbReference>
<evidence type="ECO:0000256" key="10">
    <source>
        <dbReference type="ARBA" id="ARBA00023128"/>
    </source>
</evidence>
<dbReference type="GO" id="GO:0042720">
    <property type="term" value="C:mitochondrial inner membrane peptidase complex"/>
    <property type="evidence" value="ECO:0007669"/>
    <property type="project" value="InterPro"/>
</dbReference>
<evidence type="ECO:0000256" key="12">
    <source>
        <dbReference type="ARBA" id="ARBA00032718"/>
    </source>
</evidence>
<evidence type="ECO:0000256" key="4">
    <source>
        <dbReference type="ARBA" id="ARBA00013650"/>
    </source>
</evidence>
<keyword evidence="7" id="KW-0999">Mitochondrion inner membrane</keyword>
<gene>
    <name evidence="14" type="ORF">L596_025244</name>
</gene>
<protein>
    <recommendedName>
        <fullName evidence="4">Mitochondrial inner membrane protease subunit 2</fullName>
    </recommendedName>
    <alternativeName>
        <fullName evidence="12">IMP2-like protein</fullName>
    </alternativeName>
</protein>
<proteinExistence type="inferred from homology"/>
<dbReference type="STRING" id="34508.A0A4U5M781"/>
<keyword evidence="8" id="KW-0378">Hydrolase</keyword>
<dbReference type="CDD" id="cd06530">
    <property type="entry name" value="S26_SPase_I"/>
    <property type="match status" value="1"/>
</dbReference>
<keyword evidence="5" id="KW-0645">Protease</keyword>
<evidence type="ECO:0000256" key="2">
    <source>
        <dbReference type="ARBA" id="ARBA00007066"/>
    </source>
</evidence>
<comment type="subunit">
    <text evidence="3">Heterodimer of 2 subunits, IMMPL1 and IMMPL2.</text>
</comment>
<organism evidence="14 15">
    <name type="scientific">Steinernema carpocapsae</name>
    <name type="common">Entomopathogenic nematode</name>
    <dbReference type="NCBI Taxonomy" id="34508"/>
    <lineage>
        <taxon>Eukaryota</taxon>
        <taxon>Metazoa</taxon>
        <taxon>Ecdysozoa</taxon>
        <taxon>Nematoda</taxon>
        <taxon>Chromadorea</taxon>
        <taxon>Rhabditida</taxon>
        <taxon>Tylenchina</taxon>
        <taxon>Panagrolaimomorpha</taxon>
        <taxon>Strongyloidoidea</taxon>
        <taxon>Steinernematidae</taxon>
        <taxon>Steinernema</taxon>
    </lineage>
</organism>
<dbReference type="InterPro" id="IPR037730">
    <property type="entry name" value="IMP2"/>
</dbReference>
<dbReference type="GO" id="GO:0006465">
    <property type="term" value="P:signal peptide processing"/>
    <property type="evidence" value="ECO:0007669"/>
    <property type="project" value="InterPro"/>
</dbReference>
<evidence type="ECO:0000313" key="15">
    <source>
        <dbReference type="Proteomes" id="UP000298663"/>
    </source>
</evidence>
<evidence type="ECO:0000256" key="5">
    <source>
        <dbReference type="ARBA" id="ARBA00022670"/>
    </source>
</evidence>
<dbReference type="PROSITE" id="PS00761">
    <property type="entry name" value="SPASE_I_3"/>
    <property type="match status" value="1"/>
</dbReference>
<keyword evidence="6" id="KW-0812">Transmembrane</keyword>
<dbReference type="Pfam" id="PF10502">
    <property type="entry name" value="Peptidase_S26"/>
    <property type="match status" value="3"/>
</dbReference>
<comment type="caution">
    <text evidence="14">The sequence shown here is derived from an EMBL/GenBank/DDBJ whole genome shotgun (WGS) entry which is preliminary data.</text>
</comment>
<evidence type="ECO:0000256" key="9">
    <source>
        <dbReference type="ARBA" id="ARBA00022989"/>
    </source>
</evidence>
<evidence type="ECO:0000256" key="11">
    <source>
        <dbReference type="ARBA" id="ARBA00023136"/>
    </source>
</evidence>
<evidence type="ECO:0000256" key="1">
    <source>
        <dbReference type="ARBA" id="ARBA00004434"/>
    </source>
</evidence>
<keyword evidence="10" id="KW-0496">Mitochondrion</keyword>
<dbReference type="OrthoDB" id="308440at2759"/>
<dbReference type="AlphaFoldDB" id="A0A4U5M781"/>
<dbReference type="Gene3D" id="2.10.109.10">
    <property type="entry name" value="Umud Fragment, subunit A"/>
    <property type="match status" value="4"/>
</dbReference>
<dbReference type="GO" id="GO:0004252">
    <property type="term" value="F:serine-type endopeptidase activity"/>
    <property type="evidence" value="ECO:0007669"/>
    <property type="project" value="InterPro"/>
</dbReference>
<evidence type="ECO:0000259" key="13">
    <source>
        <dbReference type="Pfam" id="PF10502"/>
    </source>
</evidence>
<dbReference type="InterPro" id="IPR019533">
    <property type="entry name" value="Peptidase_S26"/>
</dbReference>
<dbReference type="InterPro" id="IPR036286">
    <property type="entry name" value="LexA/Signal_pep-like_sf"/>
</dbReference>
<comment type="similarity">
    <text evidence="2">Belongs to the peptidase S26 family. IMP2 subfamily.</text>
</comment>
<accession>A0A4U5M781</accession>